<dbReference type="Proteomes" id="UP000284403">
    <property type="component" value="Unassembled WGS sequence"/>
</dbReference>
<dbReference type="GO" id="GO:0005634">
    <property type="term" value="C:nucleus"/>
    <property type="evidence" value="ECO:0007669"/>
    <property type="project" value="UniProtKB-SubCell"/>
</dbReference>
<dbReference type="GO" id="GO:0051604">
    <property type="term" value="P:protein maturation"/>
    <property type="evidence" value="ECO:0007669"/>
    <property type="project" value="UniProtKB-UniRule"/>
</dbReference>
<gene>
    <name evidence="2" type="ORF">Tco025E_06411</name>
</gene>
<dbReference type="PANTHER" id="PTHR12891">
    <property type="entry name" value="DNA REPAIR/TRANSCRIPTION PROTEIN MET18/MMS19"/>
    <property type="match status" value="1"/>
</dbReference>
<dbReference type="PANTHER" id="PTHR12891:SF0">
    <property type="entry name" value="MMS19 NUCLEOTIDE EXCISION REPAIR PROTEIN HOMOLOG"/>
    <property type="match status" value="1"/>
</dbReference>
<sequence length="717" mass="77939">MTRPLYLDSCVSFILSRLSSPSSVVKQESIAVLLELYSSNSGHSMDELSPHILCVVSHLRNEVIKSVSLGWNEGDSYLRDCMQLLGSIGKRSHGASSSVIASWMDPVTSGALSSLGSGQAVCSAYATMLYHLACSDVSCGVALLSHFLPLLLLNLRNEFDGESENALIILSAFLMGILDLCNSEELRRGLPSPRAEVKRSLELNLPDLLRVVKNLLRGLSTAGASLKLVGCELLSSLLCLDACLCQWLPVELLHSSCEHLLLICLQSDEELCTKVASLLSRIGLLEGNALTDVLPRVIGTEKVFTRTGIVNLFNALLKSSVSTALLALELLLHSSSSSVAARLSETELFSLCGHALAASTDFPEEAILHLLQLVVTKNSPASFEFLCELLLRIPLSLRLKTVLRMVGENRCCILTIALLASSDSDVYQVAETPERWVAEMLNAVREEKPPGVALQGVSAVCLHAPKAAEDFLAGSAVLEPKLQFAVYAATARGLLRRSVETNDTVEGITLKLMDALCSGVDIEEALTTTFFSPSSGPKKAVTLLVPLVQCLRSRETLMPETSLRVLLQLLLKEPLGSDFDGGAILEVCECVARQEPTEGHIIRLVELLGCISSRTGSKDFFMRRLMANDAALFEALLSAVRSPDLQTRCNSLRLLSEVAVFAVQIHATTNEEDVKYKNSVAKARDGVLHLTQSSLADHKRLVRRAAAHCRHQWYKLR</sequence>
<dbReference type="SUPFAM" id="SSF48371">
    <property type="entry name" value="ARM repeat"/>
    <property type="match status" value="1"/>
</dbReference>
<dbReference type="GO" id="GO:0097361">
    <property type="term" value="C:cytosolic [4Fe-4S] assembly targeting complex"/>
    <property type="evidence" value="ECO:0007669"/>
    <property type="project" value="UniProtKB-UniRule"/>
</dbReference>
<dbReference type="GO" id="GO:0006281">
    <property type="term" value="P:DNA repair"/>
    <property type="evidence" value="ECO:0007669"/>
    <property type="project" value="UniProtKB-UniRule"/>
</dbReference>
<evidence type="ECO:0000313" key="2">
    <source>
        <dbReference type="EMBL" id="RNF12699.1"/>
    </source>
</evidence>
<keyword evidence="1" id="KW-0234">DNA repair</keyword>
<evidence type="ECO:0000256" key="1">
    <source>
        <dbReference type="RuleBase" id="RU367072"/>
    </source>
</evidence>
<protein>
    <recommendedName>
        <fullName evidence="1">MMS19 nucleotide excision repair protein</fullName>
    </recommendedName>
</protein>
<reference evidence="2 3" key="1">
    <citation type="journal article" date="2018" name="BMC Genomics">
        <title>Genomic comparison of Trypanosoma conorhini and Trypanosoma rangeli to Trypanosoma cruzi strains of high and low virulence.</title>
        <authorList>
            <person name="Bradwell K.R."/>
            <person name="Koparde V.N."/>
            <person name="Matveyev A.V."/>
            <person name="Serrano M.G."/>
            <person name="Alves J.M."/>
            <person name="Parikh H."/>
            <person name="Huang B."/>
            <person name="Lee V."/>
            <person name="Espinosa-Alvarez O."/>
            <person name="Ortiz P.A."/>
            <person name="Costa-Martins A.G."/>
            <person name="Teixeira M.M."/>
            <person name="Buck G.A."/>
        </authorList>
    </citation>
    <scope>NUCLEOTIDE SEQUENCE [LARGE SCALE GENOMIC DNA]</scope>
    <source>
        <strain evidence="2 3">025E</strain>
    </source>
</reference>
<comment type="function">
    <text evidence="1">Key component of the cytosolic iron-sulfur protein assembly (CIA) complex, a multiprotein complex that mediates the incorporation of iron-sulfur cluster into apoproteins specifically involved in DNA metabolism and genomic integrity. In the CIA complex, MMS19 acts as an adapter between early-acting CIA components and a subset of cellular target iron-sulfur proteins.</text>
</comment>
<keyword evidence="1" id="KW-0227">DNA damage</keyword>
<dbReference type="EMBL" id="MKKU01000434">
    <property type="protein sequence ID" value="RNF12699.1"/>
    <property type="molecule type" value="Genomic_DNA"/>
</dbReference>
<comment type="subcellular location">
    <subcellularLocation>
        <location evidence="1">Nucleus</location>
    </subcellularLocation>
</comment>
<keyword evidence="3" id="KW-1185">Reference proteome</keyword>
<proteinExistence type="inferred from homology"/>
<evidence type="ECO:0000313" key="3">
    <source>
        <dbReference type="Proteomes" id="UP000284403"/>
    </source>
</evidence>
<comment type="similarity">
    <text evidence="1">Belongs to the MET18/MMS19 family.</text>
</comment>
<dbReference type="InterPro" id="IPR039920">
    <property type="entry name" value="MMS19"/>
</dbReference>
<dbReference type="RefSeq" id="XP_029226592.1">
    <property type="nucleotide sequence ID" value="XM_029373288.1"/>
</dbReference>
<dbReference type="GeneID" id="40320022"/>
<dbReference type="AlphaFoldDB" id="A0A3R7NW44"/>
<comment type="caution">
    <text evidence="2">The sequence shown here is derived from an EMBL/GenBank/DDBJ whole genome shotgun (WGS) entry which is preliminary data.</text>
</comment>
<dbReference type="OrthoDB" id="248460at2759"/>
<organism evidence="2 3">
    <name type="scientific">Trypanosoma conorhini</name>
    <dbReference type="NCBI Taxonomy" id="83891"/>
    <lineage>
        <taxon>Eukaryota</taxon>
        <taxon>Discoba</taxon>
        <taxon>Euglenozoa</taxon>
        <taxon>Kinetoplastea</taxon>
        <taxon>Metakinetoplastina</taxon>
        <taxon>Trypanosomatida</taxon>
        <taxon>Trypanosomatidae</taxon>
        <taxon>Trypanosoma</taxon>
    </lineage>
</organism>
<keyword evidence="1" id="KW-0539">Nucleus</keyword>
<accession>A0A3R7NW44</accession>
<dbReference type="InterPro" id="IPR016024">
    <property type="entry name" value="ARM-type_fold"/>
</dbReference>
<name>A0A3R7NW44_9TRYP</name>
<dbReference type="GO" id="GO:0016226">
    <property type="term" value="P:iron-sulfur cluster assembly"/>
    <property type="evidence" value="ECO:0007669"/>
    <property type="project" value="UniProtKB-UniRule"/>
</dbReference>